<dbReference type="SUPFAM" id="SSF51735">
    <property type="entry name" value="NAD(P)-binding Rossmann-fold domains"/>
    <property type="match status" value="1"/>
</dbReference>
<dbReference type="Proteomes" id="UP000546324">
    <property type="component" value="Unassembled WGS sequence"/>
</dbReference>
<reference evidence="1 2" key="1">
    <citation type="submission" date="2020-08" db="EMBL/GenBank/DDBJ databases">
        <title>Sequencing the genomes of 1000 actinobacteria strains.</title>
        <authorList>
            <person name="Klenk H.-P."/>
        </authorList>
    </citation>
    <scope>NUCLEOTIDE SEQUENCE [LARGE SCALE GENOMIC DNA]</scope>
    <source>
        <strain evidence="1 2">DSM 43675</strain>
    </source>
</reference>
<accession>A0A7X0KZE3</accession>
<name>A0A7X0KZE3_9ACTN</name>
<keyword evidence="2" id="KW-1185">Reference proteome</keyword>
<evidence type="ECO:0000313" key="1">
    <source>
        <dbReference type="EMBL" id="MBB6396376.1"/>
    </source>
</evidence>
<proteinExistence type="predicted"/>
<dbReference type="Gene3D" id="3.40.50.720">
    <property type="entry name" value="NAD(P)-binding Rossmann-like Domain"/>
    <property type="match status" value="1"/>
</dbReference>
<comment type="caution">
    <text evidence="1">The sequence shown here is derived from an EMBL/GenBank/DDBJ whole genome shotgun (WGS) entry which is preliminary data.</text>
</comment>
<dbReference type="RefSeq" id="WP_185026021.1">
    <property type="nucleotide sequence ID" value="NZ_JACHMQ010000001.1"/>
</dbReference>
<gene>
    <name evidence="1" type="ORF">BKA00_003290</name>
</gene>
<dbReference type="InterPro" id="IPR036291">
    <property type="entry name" value="NAD(P)-bd_dom_sf"/>
</dbReference>
<evidence type="ECO:0000313" key="2">
    <source>
        <dbReference type="Proteomes" id="UP000546324"/>
    </source>
</evidence>
<organism evidence="1 2">
    <name type="scientific">Actinomadura coerulea</name>
    <dbReference type="NCBI Taxonomy" id="46159"/>
    <lineage>
        <taxon>Bacteria</taxon>
        <taxon>Bacillati</taxon>
        <taxon>Actinomycetota</taxon>
        <taxon>Actinomycetes</taxon>
        <taxon>Streptosporangiales</taxon>
        <taxon>Thermomonosporaceae</taxon>
        <taxon>Actinomadura</taxon>
    </lineage>
</organism>
<sequence length="305" mass="32208">MPFHVVVGRGATATATALLLAGAGDRVRMVSRSGAGPEHPLVERVALDATDTAELSRLAEGAATVFNAAAPAYHTWPDLLPALFGSVLTAAERSGAGYVMLGNLYGYGPVDGPVTEEHPLEATGSKGRVRAEMWLRAKEAHDAGRVRAAEVRAGQFLGAGAYSVFTLMVQPKVLAGRPALVPAAVDVPHAFSAIGDTARALVAVARDGDERGWGRPWHAPTITASVRGVADRLAALAGVPGPRLDTMTDRELTLLSLTDPFWEEMWETEHMSHRPFTADSSAIEETFGVAASPLDDVLKEALSRM</sequence>
<dbReference type="EMBL" id="JACHMQ010000001">
    <property type="protein sequence ID" value="MBB6396376.1"/>
    <property type="molecule type" value="Genomic_DNA"/>
</dbReference>
<dbReference type="AlphaFoldDB" id="A0A7X0KZE3"/>
<protein>
    <submittedName>
        <fullName evidence="1">Nucleoside-diphosphate-sugar epimerase</fullName>
    </submittedName>
</protein>